<gene>
    <name evidence="1" type="ORF">K2173_018227</name>
</gene>
<dbReference type="PANTHER" id="PTHR33167:SF29">
    <property type="entry name" value="T28K15.14 PROTEIN"/>
    <property type="match status" value="1"/>
</dbReference>
<evidence type="ECO:0000313" key="2">
    <source>
        <dbReference type="Proteomes" id="UP001159364"/>
    </source>
</evidence>
<dbReference type="PANTHER" id="PTHR33167">
    <property type="entry name" value="TRANSCRIPTION FACTOR, PUTATIVE (DUF863)-RELATED"/>
    <property type="match status" value="1"/>
</dbReference>
<name>A0AAV8TP36_9ROSI</name>
<evidence type="ECO:0000313" key="1">
    <source>
        <dbReference type="EMBL" id="KAJ8767669.1"/>
    </source>
</evidence>
<dbReference type="AlphaFoldDB" id="A0AAV8TP36"/>
<proteinExistence type="predicted"/>
<accession>A0AAV8TP36</accession>
<comment type="caution">
    <text evidence="1">The sequence shown here is derived from an EMBL/GenBank/DDBJ whole genome shotgun (WGS) entry which is preliminary data.</text>
</comment>
<dbReference type="InterPro" id="IPR008581">
    <property type="entry name" value="DUF863_pln"/>
</dbReference>
<protein>
    <submittedName>
        <fullName evidence="1">Uncharacterized protein</fullName>
    </submittedName>
</protein>
<reference evidence="1 2" key="1">
    <citation type="submission" date="2021-09" db="EMBL/GenBank/DDBJ databases">
        <title>Genomic insights and catalytic innovation underlie evolution of tropane alkaloids biosynthesis.</title>
        <authorList>
            <person name="Wang Y.-J."/>
            <person name="Tian T."/>
            <person name="Huang J.-P."/>
            <person name="Huang S.-X."/>
        </authorList>
    </citation>
    <scope>NUCLEOTIDE SEQUENCE [LARGE SCALE GENOMIC DNA]</scope>
    <source>
        <strain evidence="1">KIB-2018</strain>
        <tissue evidence="1">Leaf</tissue>
    </source>
</reference>
<dbReference type="Pfam" id="PF05904">
    <property type="entry name" value="DUF863"/>
    <property type="match status" value="1"/>
</dbReference>
<dbReference type="Proteomes" id="UP001159364">
    <property type="component" value="Linkage Group LG04"/>
</dbReference>
<sequence>MLMLEEIDTNSIQRYTSLQEVIKQTIIEQEFIFRNQVHELHRLYRLQKSLMKDLGFQDCIRYSSWTAKVQSSLPPIPFSMTCKSHAKEVNILSISKGDHSRSGSCELLEDFQSAHHRLLQKPLDLQLSADDFINHAEEHKAIKGNAKKPLSIVVPSTPAGLKLSLNITDDNQRLIDSSGVLLDKETPSFSPDMIDLEASVGLKSEGHLRHRQYLGSATSELHPKSKFDSEVRVFPDPIISLSAKKYPPYDIAESCSSKQYGQFCPGQTPSTDGIKQYKNDASNNNSLTKLLQLIPHHGSHLDLNKVYIDESACYPDDHTVAYFPTASPADSSATHFDSIKERRAPAISGKQEVNIYNTHVLCEGSVENLALVDLKSPNKCIDISSRISECNEISDNIGSRSGPESMSRPQLEMVGSIGHCSGDHKVEKFDLKSKTSNDTSNNLHQGSPCRRELSCEKSEVDDNVLSFNDKFQNKLQEQEGTKSPVSCKSCISDNDSSNVKTAPSYIRCSRITSEVPNESSKSQFGCHLTEVSLCELGQAISDSFDLKTNLSDKKEESAEVNDLIQIAAESLIHMSSEISVCFHDSHTNIGFKEAENEKMERPQNSSDTFELMTLNLAESNMMDDSASSNAFEVNDTAMKDFGLKLRRGRRMKDFQREILPALVSLSADEILEDISILEGVLRSREYRQMRAKMGVREDNRFSLVKNRRSRLNSVRRRYGSGKFS</sequence>
<dbReference type="EMBL" id="JAIWQS010000004">
    <property type="protein sequence ID" value="KAJ8767669.1"/>
    <property type="molecule type" value="Genomic_DNA"/>
</dbReference>
<organism evidence="1 2">
    <name type="scientific">Erythroxylum novogranatense</name>
    <dbReference type="NCBI Taxonomy" id="1862640"/>
    <lineage>
        <taxon>Eukaryota</taxon>
        <taxon>Viridiplantae</taxon>
        <taxon>Streptophyta</taxon>
        <taxon>Embryophyta</taxon>
        <taxon>Tracheophyta</taxon>
        <taxon>Spermatophyta</taxon>
        <taxon>Magnoliopsida</taxon>
        <taxon>eudicotyledons</taxon>
        <taxon>Gunneridae</taxon>
        <taxon>Pentapetalae</taxon>
        <taxon>rosids</taxon>
        <taxon>fabids</taxon>
        <taxon>Malpighiales</taxon>
        <taxon>Erythroxylaceae</taxon>
        <taxon>Erythroxylum</taxon>
    </lineage>
</organism>
<keyword evidence="2" id="KW-1185">Reference proteome</keyword>